<evidence type="ECO:0000256" key="3">
    <source>
        <dbReference type="ARBA" id="ARBA00022691"/>
    </source>
</evidence>
<dbReference type="Gene3D" id="3.40.50.150">
    <property type="entry name" value="Vaccinia Virus protein VP39"/>
    <property type="match status" value="1"/>
</dbReference>
<protein>
    <submittedName>
        <fullName evidence="5">Methyltransferase</fullName>
    </submittedName>
</protein>
<dbReference type="InterPro" id="IPR007757">
    <property type="entry name" value="MT-A70-like"/>
</dbReference>
<sequence length="229" mass="25785">MTTHIHDDTQNSLGAEVPTSPAATWDVICADPPWDVLQKGRNSLGAERHYDLMTLDQIKGMGDAVKALSSENAHLWLWVTNATLRHGYDVMEAWGFTPRSPLTWIKPRFTLGVYLRNATEHLLFGTRGKAPVQYKSQPTWMYAPLQAHSEKPDEQYAVIDRVSGRDTRKLELFARRRPPAPNWSVWGNEIASDVSLAKWGYPVPSDFDDATTDALAVEQAATRNRNEPD</sequence>
<keyword evidence="3" id="KW-0949">S-adenosyl-L-methionine</keyword>
<organism evidence="5 6">
    <name type="scientific">Terrimesophilobacter mesophilus</name>
    <dbReference type="NCBI Taxonomy" id="433647"/>
    <lineage>
        <taxon>Bacteria</taxon>
        <taxon>Bacillati</taxon>
        <taxon>Actinomycetota</taxon>
        <taxon>Actinomycetes</taxon>
        <taxon>Micrococcales</taxon>
        <taxon>Microbacteriaceae</taxon>
        <taxon>Terrimesophilobacter</taxon>
    </lineage>
</organism>
<comment type="caution">
    <text evidence="5">The sequence shown here is derived from an EMBL/GenBank/DDBJ whole genome shotgun (WGS) entry which is preliminary data.</text>
</comment>
<dbReference type="RefSeq" id="WP_104096186.1">
    <property type="nucleotide sequence ID" value="NZ_JACHBP010000001.1"/>
</dbReference>
<comment type="similarity">
    <text evidence="4">Belongs to the MT-A70-like family.</text>
</comment>
<evidence type="ECO:0000256" key="2">
    <source>
        <dbReference type="ARBA" id="ARBA00022679"/>
    </source>
</evidence>
<accession>A0A4R8VCY1</accession>
<dbReference type="Pfam" id="PF05063">
    <property type="entry name" value="MT-A70"/>
    <property type="match status" value="1"/>
</dbReference>
<reference evidence="5 6" key="1">
    <citation type="submission" date="2019-03" db="EMBL/GenBank/DDBJ databases">
        <title>Genomics of glacier-inhabiting Cryobacterium strains.</title>
        <authorList>
            <person name="Liu Q."/>
            <person name="Xin Y.-H."/>
        </authorList>
    </citation>
    <scope>NUCLEOTIDE SEQUENCE [LARGE SCALE GENOMIC DNA]</scope>
    <source>
        <strain evidence="5 6">CGMCC 1.10440</strain>
    </source>
</reference>
<dbReference type="Proteomes" id="UP000298488">
    <property type="component" value="Unassembled WGS sequence"/>
</dbReference>
<dbReference type="PROSITE" id="PS51143">
    <property type="entry name" value="MT_A70"/>
    <property type="match status" value="1"/>
</dbReference>
<dbReference type="SUPFAM" id="SSF53335">
    <property type="entry name" value="S-adenosyl-L-methionine-dependent methyltransferases"/>
    <property type="match status" value="1"/>
</dbReference>
<gene>
    <name evidence="5" type="ORF">E3N84_09975</name>
</gene>
<dbReference type="PANTHER" id="PTHR12829:SF7">
    <property type="entry name" value="N6-ADENOSINE-METHYLTRANSFERASE CATALYTIC SUBUNIT"/>
    <property type="match status" value="1"/>
</dbReference>
<evidence type="ECO:0000313" key="6">
    <source>
        <dbReference type="Proteomes" id="UP000298488"/>
    </source>
</evidence>
<dbReference type="GO" id="GO:0032259">
    <property type="term" value="P:methylation"/>
    <property type="evidence" value="ECO:0007669"/>
    <property type="project" value="UniProtKB-KW"/>
</dbReference>
<keyword evidence="1 5" id="KW-0489">Methyltransferase</keyword>
<evidence type="ECO:0000313" key="5">
    <source>
        <dbReference type="EMBL" id="TFB80326.1"/>
    </source>
</evidence>
<keyword evidence="2 5" id="KW-0808">Transferase</keyword>
<evidence type="ECO:0000256" key="1">
    <source>
        <dbReference type="ARBA" id="ARBA00022603"/>
    </source>
</evidence>
<proteinExistence type="inferred from homology"/>
<keyword evidence="6" id="KW-1185">Reference proteome</keyword>
<dbReference type="InterPro" id="IPR029063">
    <property type="entry name" value="SAM-dependent_MTases_sf"/>
</dbReference>
<dbReference type="GO" id="GO:0008168">
    <property type="term" value="F:methyltransferase activity"/>
    <property type="evidence" value="ECO:0007669"/>
    <property type="project" value="UniProtKB-KW"/>
</dbReference>
<dbReference type="PANTHER" id="PTHR12829">
    <property type="entry name" value="N6-ADENOSINE-METHYLTRANSFERASE"/>
    <property type="match status" value="1"/>
</dbReference>
<dbReference type="AlphaFoldDB" id="A0A4R8VCY1"/>
<dbReference type="OrthoDB" id="9800596at2"/>
<evidence type="ECO:0000256" key="4">
    <source>
        <dbReference type="PROSITE-ProRule" id="PRU00489"/>
    </source>
</evidence>
<name>A0A4R8VCY1_9MICO</name>
<dbReference type="EMBL" id="SOFI01000003">
    <property type="protein sequence ID" value="TFB80326.1"/>
    <property type="molecule type" value="Genomic_DNA"/>
</dbReference>